<dbReference type="Proteomes" id="UP000650081">
    <property type="component" value="Unassembled WGS sequence"/>
</dbReference>
<evidence type="ECO:0000313" key="2">
    <source>
        <dbReference type="EMBL" id="MBC6995755.1"/>
    </source>
</evidence>
<dbReference type="AlphaFoldDB" id="A0A923T8L6"/>
<proteinExistence type="predicted"/>
<dbReference type="EMBL" id="JACSIT010000141">
    <property type="protein sequence ID" value="MBC6995755.1"/>
    <property type="molecule type" value="Genomic_DNA"/>
</dbReference>
<gene>
    <name evidence="2" type="ORF">H9S92_16435</name>
</gene>
<dbReference type="InterPro" id="IPR002734">
    <property type="entry name" value="RibDG_C"/>
</dbReference>
<dbReference type="Pfam" id="PF01872">
    <property type="entry name" value="RibD_C"/>
    <property type="match status" value="1"/>
</dbReference>
<dbReference type="RefSeq" id="WP_187467777.1">
    <property type="nucleotide sequence ID" value="NZ_JACSIT010000141.1"/>
</dbReference>
<dbReference type="GO" id="GO:0009231">
    <property type="term" value="P:riboflavin biosynthetic process"/>
    <property type="evidence" value="ECO:0007669"/>
    <property type="project" value="InterPro"/>
</dbReference>
<reference evidence="2" key="1">
    <citation type="submission" date="2020-08" db="EMBL/GenBank/DDBJ databases">
        <title>Lewinella bacteria from marine environments.</title>
        <authorList>
            <person name="Zhong Y."/>
        </authorList>
    </citation>
    <scope>NUCLEOTIDE SEQUENCE</scope>
    <source>
        <strain evidence="2">KCTC 42187</strain>
    </source>
</reference>
<dbReference type="Gene3D" id="3.40.430.10">
    <property type="entry name" value="Dihydrofolate Reductase, subunit A"/>
    <property type="match status" value="1"/>
</dbReference>
<feature type="domain" description="Bacterial bifunctional deaminase-reductase C-terminal" evidence="1">
    <location>
        <begin position="5"/>
        <end position="164"/>
    </location>
</feature>
<organism evidence="2 3">
    <name type="scientific">Neolewinella lacunae</name>
    <dbReference type="NCBI Taxonomy" id="1517758"/>
    <lineage>
        <taxon>Bacteria</taxon>
        <taxon>Pseudomonadati</taxon>
        <taxon>Bacteroidota</taxon>
        <taxon>Saprospiria</taxon>
        <taxon>Saprospirales</taxon>
        <taxon>Lewinellaceae</taxon>
        <taxon>Neolewinella</taxon>
    </lineage>
</organism>
<dbReference type="InterPro" id="IPR024072">
    <property type="entry name" value="DHFR-like_dom_sf"/>
</dbReference>
<keyword evidence="3" id="KW-1185">Reference proteome</keyword>
<evidence type="ECO:0000259" key="1">
    <source>
        <dbReference type="Pfam" id="PF01872"/>
    </source>
</evidence>
<comment type="caution">
    <text evidence="2">The sequence shown here is derived from an EMBL/GenBank/DDBJ whole genome shotgun (WGS) entry which is preliminary data.</text>
</comment>
<name>A0A923T8L6_9BACT</name>
<dbReference type="PANTHER" id="PTHR38011:SF11">
    <property type="entry name" value="2,5-DIAMINO-6-RIBOSYLAMINO-4(3H)-PYRIMIDINONE 5'-PHOSPHATE REDUCTASE"/>
    <property type="match status" value="1"/>
</dbReference>
<dbReference type="PANTHER" id="PTHR38011">
    <property type="entry name" value="DIHYDROFOLATE REDUCTASE FAMILY PROTEIN (AFU_ORTHOLOGUE AFUA_8G06820)"/>
    <property type="match status" value="1"/>
</dbReference>
<sequence>MKNAVFIATSLDGFIADPDGGVHWLETVPNPEGDDVGYLAFTAGIDALVMGRHSFETVLGFGVDWPYAMPVFVLSETMTSVPEGFADKVQLLSGPPEAILAKIHSQGHHNLWIDGGRTIQSFLRAGLIDELVITTIPVLLGGGIPLFGGLPEPLELELVKSEVYLGALVQRHYRRKG</sequence>
<accession>A0A923T8L6</accession>
<dbReference type="GO" id="GO:0008703">
    <property type="term" value="F:5-amino-6-(5-phosphoribosylamino)uracil reductase activity"/>
    <property type="evidence" value="ECO:0007669"/>
    <property type="project" value="InterPro"/>
</dbReference>
<protein>
    <submittedName>
        <fullName evidence="2">Dihydrofolate reductase</fullName>
    </submittedName>
</protein>
<evidence type="ECO:0000313" key="3">
    <source>
        <dbReference type="Proteomes" id="UP000650081"/>
    </source>
</evidence>
<dbReference type="InterPro" id="IPR050765">
    <property type="entry name" value="Riboflavin_Biosynth_HTPR"/>
</dbReference>
<dbReference type="SUPFAM" id="SSF53597">
    <property type="entry name" value="Dihydrofolate reductase-like"/>
    <property type="match status" value="1"/>
</dbReference>